<evidence type="ECO:0000313" key="2">
    <source>
        <dbReference type="EMBL" id="SVC11403.1"/>
    </source>
</evidence>
<dbReference type="Pfam" id="PF00551">
    <property type="entry name" value="Formyl_trans_N"/>
    <property type="match status" value="1"/>
</dbReference>
<dbReference type="Gene3D" id="3.40.50.12230">
    <property type="match status" value="1"/>
</dbReference>
<organism evidence="2">
    <name type="scientific">marine metagenome</name>
    <dbReference type="NCBI Taxonomy" id="408172"/>
    <lineage>
        <taxon>unclassified sequences</taxon>
        <taxon>metagenomes</taxon>
        <taxon>ecological metagenomes</taxon>
    </lineage>
</organism>
<feature type="domain" description="Formyl transferase N-terminal" evidence="1">
    <location>
        <begin position="86"/>
        <end position="190"/>
    </location>
</feature>
<accession>A0A382JJQ5</accession>
<gene>
    <name evidence="2" type="ORF">METZ01_LOCUS264257</name>
</gene>
<dbReference type="SUPFAM" id="SSF53328">
    <property type="entry name" value="Formyltransferase"/>
    <property type="match status" value="1"/>
</dbReference>
<evidence type="ECO:0000259" key="1">
    <source>
        <dbReference type="Pfam" id="PF00551"/>
    </source>
</evidence>
<dbReference type="InterPro" id="IPR002376">
    <property type="entry name" value="Formyl_transf_N"/>
</dbReference>
<proteinExistence type="predicted"/>
<dbReference type="InterPro" id="IPR036477">
    <property type="entry name" value="Formyl_transf_N_sf"/>
</dbReference>
<protein>
    <recommendedName>
        <fullName evidence="1">Formyl transferase N-terminal domain-containing protein</fullName>
    </recommendedName>
</protein>
<feature type="non-terminal residue" evidence="2">
    <location>
        <position position="1"/>
    </location>
</feature>
<sequence length="243" mass="26217">LLIDELQRRQLPVGFVLSAERGHAGDVWERLKRRGVAGTLRALRRRAAGAAKGPQPLVRWAAQRELDLSLPLVQICERAGIERLLVKSLSTSAAVDAVFHRGTEVLINAGGGLFRKRLLEAPSRGLLNAHMARLPELRGVDVLEWSVLLGVQPGITVHWIDGGVDTGAILGFEPLSPVPDDTLESLRERAVLLSATAVADQVARLAHGEATELPGTSDMAPQYFALHPRLSDLAAARLAARTD</sequence>
<name>A0A382JJQ5_9ZZZZ</name>
<dbReference type="EMBL" id="UINC01074324">
    <property type="protein sequence ID" value="SVC11403.1"/>
    <property type="molecule type" value="Genomic_DNA"/>
</dbReference>
<dbReference type="AlphaFoldDB" id="A0A382JJQ5"/>
<reference evidence="2" key="1">
    <citation type="submission" date="2018-05" db="EMBL/GenBank/DDBJ databases">
        <authorList>
            <person name="Lanie J.A."/>
            <person name="Ng W.-L."/>
            <person name="Kazmierczak K.M."/>
            <person name="Andrzejewski T.M."/>
            <person name="Davidsen T.M."/>
            <person name="Wayne K.J."/>
            <person name="Tettelin H."/>
            <person name="Glass J.I."/>
            <person name="Rusch D."/>
            <person name="Podicherti R."/>
            <person name="Tsui H.-C.T."/>
            <person name="Winkler M.E."/>
        </authorList>
    </citation>
    <scope>NUCLEOTIDE SEQUENCE</scope>
</reference>